<evidence type="ECO:0000256" key="1">
    <source>
        <dbReference type="SAM" id="SignalP"/>
    </source>
</evidence>
<dbReference type="STRING" id="1513793.SAMN06296036_106167"/>
<accession>A0A1Y6BU30</accession>
<keyword evidence="1" id="KW-0732">Signal</keyword>
<gene>
    <name evidence="2" type="ORF">SAMN06296036_106167</name>
</gene>
<evidence type="ECO:0000313" key="2">
    <source>
        <dbReference type="EMBL" id="SMF18240.1"/>
    </source>
</evidence>
<dbReference type="AlphaFoldDB" id="A0A1Y6BU30"/>
<name>A0A1Y6BU30_9BACT</name>
<dbReference type="OrthoDB" id="9147983at2"/>
<dbReference type="Proteomes" id="UP000192907">
    <property type="component" value="Unassembled WGS sequence"/>
</dbReference>
<sequence>MNTRNTILGLIALTLTACSTLAQWTAPDKEKKWSHTKEYRQAEGLFWKSFHSGQYQNIPGLLELFKRIYSENPGHYKAAARIGFLHTWALSERRRMKVIPATIIDHASLCQKYFKEAYQLKDDPRYLGFWASCTLAEAEIHGQERDLRKGFFMMKDAISDWPQFNYFTGGYVLSNRKADDDLLDLAIDWQWKNLDVCTGESVNRDNPDYSQYMNQETKKGVMRACWNSKKAPHNFEGFFLNMGDLLVKKGKVETAKKIYKNAKLSKNYSTWPYRQVLENRIAQADKNVEEFRKEFKAGEIPGHPMMMFNTSYSCMACHQK</sequence>
<organism evidence="2 3">
    <name type="scientific">Pseudobacteriovorax antillogorgiicola</name>
    <dbReference type="NCBI Taxonomy" id="1513793"/>
    <lineage>
        <taxon>Bacteria</taxon>
        <taxon>Pseudomonadati</taxon>
        <taxon>Bdellovibrionota</taxon>
        <taxon>Oligoflexia</taxon>
        <taxon>Oligoflexales</taxon>
        <taxon>Pseudobacteriovoracaceae</taxon>
        <taxon>Pseudobacteriovorax</taxon>
    </lineage>
</organism>
<keyword evidence="3" id="KW-1185">Reference proteome</keyword>
<proteinExistence type="predicted"/>
<evidence type="ECO:0000313" key="3">
    <source>
        <dbReference type="Proteomes" id="UP000192907"/>
    </source>
</evidence>
<dbReference type="RefSeq" id="WP_132317819.1">
    <property type="nucleotide sequence ID" value="NZ_FWZT01000006.1"/>
</dbReference>
<feature type="signal peptide" evidence="1">
    <location>
        <begin position="1"/>
        <end position="22"/>
    </location>
</feature>
<reference evidence="3" key="1">
    <citation type="submission" date="2017-04" db="EMBL/GenBank/DDBJ databases">
        <authorList>
            <person name="Varghese N."/>
            <person name="Submissions S."/>
        </authorList>
    </citation>
    <scope>NUCLEOTIDE SEQUENCE [LARGE SCALE GENOMIC DNA]</scope>
    <source>
        <strain evidence="3">RKEM611</strain>
    </source>
</reference>
<dbReference type="EMBL" id="FWZT01000006">
    <property type="protein sequence ID" value="SMF18240.1"/>
    <property type="molecule type" value="Genomic_DNA"/>
</dbReference>
<feature type="chain" id="PRO_5013232465" description="DUF4034 domain-containing protein" evidence="1">
    <location>
        <begin position="23"/>
        <end position="320"/>
    </location>
</feature>
<protein>
    <recommendedName>
        <fullName evidence="4">DUF4034 domain-containing protein</fullName>
    </recommendedName>
</protein>
<evidence type="ECO:0008006" key="4">
    <source>
        <dbReference type="Google" id="ProtNLM"/>
    </source>
</evidence>
<dbReference type="PROSITE" id="PS51257">
    <property type="entry name" value="PROKAR_LIPOPROTEIN"/>
    <property type="match status" value="1"/>
</dbReference>